<feature type="transmembrane region" description="Helical" evidence="1">
    <location>
        <begin position="262"/>
        <end position="279"/>
    </location>
</feature>
<keyword evidence="1" id="KW-0812">Transmembrane</keyword>
<accession>A0ABY1CH77</accession>
<comment type="caution">
    <text evidence="2">The sequence shown here is derived from an EMBL/GenBank/DDBJ whole genome shotgun (WGS) entry which is preliminary data.</text>
</comment>
<dbReference type="Proteomes" id="UP000183760">
    <property type="component" value="Unassembled WGS sequence"/>
</dbReference>
<feature type="transmembrane region" description="Helical" evidence="1">
    <location>
        <begin position="231"/>
        <end position="250"/>
    </location>
</feature>
<name>A0ABY1CH77_MYXFU</name>
<keyword evidence="1" id="KW-0472">Membrane</keyword>
<reference evidence="2 3" key="1">
    <citation type="submission" date="2016-10" db="EMBL/GenBank/DDBJ databases">
        <authorList>
            <person name="Varghese N."/>
            <person name="Submissions S."/>
        </authorList>
    </citation>
    <scope>NUCLEOTIDE SEQUENCE [LARGE SCALE GENOMIC DNA]</scope>
    <source>
        <strain evidence="2 3">DSM 16525</strain>
    </source>
</reference>
<dbReference type="EMBL" id="FOIB01000004">
    <property type="protein sequence ID" value="SEU04293.1"/>
    <property type="molecule type" value="Genomic_DNA"/>
</dbReference>
<feature type="transmembrane region" description="Helical" evidence="1">
    <location>
        <begin position="146"/>
        <end position="164"/>
    </location>
</feature>
<feature type="transmembrane region" description="Helical" evidence="1">
    <location>
        <begin position="108"/>
        <end position="126"/>
    </location>
</feature>
<evidence type="ECO:0000313" key="2">
    <source>
        <dbReference type="EMBL" id="SEU04293.1"/>
    </source>
</evidence>
<sequence length="291" mass="30616">MSNDSAVSTSQGTPAVTDTTAPALVAVAPRVSDTPASVQQANKPWLAYFTTALPLASVAAAWHLPAGWNFIGVALALTAFLAALGVTITGSPLGVLINERNLMSLSRLQAATWTVIVLSGYLTLAILRVRDGISPPLDIAIPQELWWAMGISTTSLLGTPLLLTNKRSKTPDSRVVDNTAAQLAESPEDIQSQSQGALYANKDIHDARLADMFQGDEVGNTAQLDLAKVQMFYFTVIAAVSYFVSLATLLQKPGSVSSLPALSQGFIALLAISHGGYLVSKTTDHSNSKPA</sequence>
<evidence type="ECO:0000256" key="1">
    <source>
        <dbReference type="SAM" id="Phobius"/>
    </source>
</evidence>
<evidence type="ECO:0000313" key="3">
    <source>
        <dbReference type="Proteomes" id="UP000183760"/>
    </source>
</evidence>
<feature type="transmembrane region" description="Helical" evidence="1">
    <location>
        <begin position="45"/>
        <end position="64"/>
    </location>
</feature>
<protein>
    <submittedName>
        <fullName evidence="2">Uncharacterized protein</fullName>
    </submittedName>
</protein>
<keyword evidence="1" id="KW-1133">Transmembrane helix</keyword>
<proteinExistence type="predicted"/>
<organism evidence="2 3">
    <name type="scientific">Myxococcus fulvus</name>
    <dbReference type="NCBI Taxonomy" id="33"/>
    <lineage>
        <taxon>Bacteria</taxon>
        <taxon>Pseudomonadati</taxon>
        <taxon>Myxococcota</taxon>
        <taxon>Myxococcia</taxon>
        <taxon>Myxococcales</taxon>
        <taxon>Cystobacterineae</taxon>
        <taxon>Myxococcaceae</taxon>
        <taxon>Myxococcus</taxon>
    </lineage>
</organism>
<gene>
    <name evidence="2" type="ORF">SAMN05443572_104538</name>
</gene>
<keyword evidence="3" id="KW-1185">Reference proteome</keyword>
<feature type="transmembrane region" description="Helical" evidence="1">
    <location>
        <begin position="70"/>
        <end position="96"/>
    </location>
</feature>